<feature type="transmembrane region" description="Helical" evidence="7">
    <location>
        <begin position="54"/>
        <end position="81"/>
    </location>
</feature>
<comment type="caution">
    <text evidence="9">The sequence shown here is derived from an EMBL/GenBank/DDBJ whole genome shotgun (WGS) entry which is preliminary data.</text>
</comment>
<proteinExistence type="inferred from homology"/>
<reference evidence="9" key="1">
    <citation type="journal article" date="2021" name="PeerJ">
        <title>Extensive microbial diversity within the chicken gut microbiome revealed by metagenomics and culture.</title>
        <authorList>
            <person name="Gilroy R."/>
            <person name="Ravi A."/>
            <person name="Getino M."/>
            <person name="Pursley I."/>
            <person name="Horton D.L."/>
            <person name="Alikhan N.F."/>
            <person name="Baker D."/>
            <person name="Gharbi K."/>
            <person name="Hall N."/>
            <person name="Watson M."/>
            <person name="Adriaenssens E.M."/>
            <person name="Foster-Nyarko E."/>
            <person name="Jarju S."/>
            <person name="Secka A."/>
            <person name="Antonio M."/>
            <person name="Oren A."/>
            <person name="Chaudhuri R.R."/>
            <person name="La Ragione R."/>
            <person name="Hildebrand F."/>
            <person name="Pallen M.J."/>
        </authorList>
    </citation>
    <scope>NUCLEOTIDE SEQUENCE</scope>
    <source>
        <strain evidence="9">CHK32-1732</strain>
    </source>
</reference>
<evidence type="ECO:0000256" key="3">
    <source>
        <dbReference type="ARBA" id="ARBA00022475"/>
    </source>
</evidence>
<evidence type="ECO:0000313" key="9">
    <source>
        <dbReference type="EMBL" id="HIW91945.1"/>
    </source>
</evidence>
<evidence type="ECO:0000313" key="10">
    <source>
        <dbReference type="Proteomes" id="UP000824190"/>
    </source>
</evidence>
<dbReference type="InterPro" id="IPR051311">
    <property type="entry name" value="DedA_domain"/>
</dbReference>
<dbReference type="Proteomes" id="UP000824190">
    <property type="component" value="Unassembled WGS sequence"/>
</dbReference>
<keyword evidence="6 7" id="KW-0472">Membrane</keyword>
<name>A0A9D1RQZ7_9CORY</name>
<evidence type="ECO:0000256" key="2">
    <source>
        <dbReference type="ARBA" id="ARBA00010792"/>
    </source>
</evidence>
<evidence type="ECO:0000256" key="5">
    <source>
        <dbReference type="ARBA" id="ARBA00022989"/>
    </source>
</evidence>
<dbReference type="PANTHER" id="PTHR42709">
    <property type="entry name" value="ALKALINE PHOSPHATASE LIKE PROTEIN"/>
    <property type="match status" value="1"/>
</dbReference>
<evidence type="ECO:0000256" key="7">
    <source>
        <dbReference type="SAM" id="Phobius"/>
    </source>
</evidence>
<dbReference type="AlphaFoldDB" id="A0A9D1RQZ7"/>
<comment type="similarity">
    <text evidence="2">Belongs to the DedA family.</text>
</comment>
<sequence>MFDFLADWTVTLMDALGAVGVGLSTLLETIFPPIPSELVLPMAGFASTQGEINAWAAIVGATIGSLMGAWLLYFLGAVIGADRLRAIADRMWLTDAEDVDKALHWFSRFGEASVLIGRIIPGVRSLISIPAGVHGMGLLRFSVLTTIGSAVWNSALIWLGVLLGENWTVVSDTMDRFSIVIYVVIAVAVLVCLAYLVHRDRKRKREAGSDQSSQN</sequence>
<dbReference type="PANTHER" id="PTHR42709:SF6">
    <property type="entry name" value="UNDECAPRENYL PHOSPHATE TRANSPORTER A"/>
    <property type="match status" value="1"/>
</dbReference>
<dbReference type="InterPro" id="IPR032816">
    <property type="entry name" value="VTT_dom"/>
</dbReference>
<feature type="transmembrane region" description="Helical" evidence="7">
    <location>
        <begin position="12"/>
        <end position="34"/>
    </location>
</feature>
<protein>
    <submittedName>
        <fullName evidence="9">DedA family protein</fullName>
    </submittedName>
</protein>
<keyword evidence="3" id="KW-1003">Cell membrane</keyword>
<accession>A0A9D1RQZ7</accession>
<gene>
    <name evidence="9" type="ORF">H9870_09830</name>
</gene>
<dbReference type="Pfam" id="PF09335">
    <property type="entry name" value="VTT_dom"/>
    <property type="match status" value="1"/>
</dbReference>
<keyword evidence="5 7" id="KW-1133">Transmembrane helix</keyword>
<evidence type="ECO:0000259" key="8">
    <source>
        <dbReference type="Pfam" id="PF09335"/>
    </source>
</evidence>
<evidence type="ECO:0000256" key="4">
    <source>
        <dbReference type="ARBA" id="ARBA00022692"/>
    </source>
</evidence>
<feature type="domain" description="VTT" evidence="8">
    <location>
        <begin position="34"/>
        <end position="160"/>
    </location>
</feature>
<evidence type="ECO:0000256" key="6">
    <source>
        <dbReference type="ARBA" id="ARBA00023136"/>
    </source>
</evidence>
<comment type="subcellular location">
    <subcellularLocation>
        <location evidence="1">Cell membrane</location>
        <topology evidence="1">Multi-pass membrane protein</topology>
    </subcellularLocation>
</comment>
<feature type="transmembrane region" description="Helical" evidence="7">
    <location>
        <begin position="138"/>
        <end position="159"/>
    </location>
</feature>
<feature type="transmembrane region" description="Helical" evidence="7">
    <location>
        <begin position="179"/>
        <end position="197"/>
    </location>
</feature>
<reference evidence="9" key="2">
    <citation type="submission" date="2021-04" db="EMBL/GenBank/DDBJ databases">
        <authorList>
            <person name="Gilroy R."/>
        </authorList>
    </citation>
    <scope>NUCLEOTIDE SEQUENCE</scope>
    <source>
        <strain evidence="9">CHK32-1732</strain>
    </source>
</reference>
<dbReference type="EMBL" id="DXGC01000079">
    <property type="protein sequence ID" value="HIW91945.1"/>
    <property type="molecule type" value="Genomic_DNA"/>
</dbReference>
<keyword evidence="4 7" id="KW-0812">Transmembrane</keyword>
<evidence type="ECO:0000256" key="1">
    <source>
        <dbReference type="ARBA" id="ARBA00004651"/>
    </source>
</evidence>
<organism evidence="9 10">
    <name type="scientific">Candidatus Corynebacterium avicola</name>
    <dbReference type="NCBI Taxonomy" id="2838527"/>
    <lineage>
        <taxon>Bacteria</taxon>
        <taxon>Bacillati</taxon>
        <taxon>Actinomycetota</taxon>
        <taxon>Actinomycetes</taxon>
        <taxon>Mycobacteriales</taxon>
        <taxon>Corynebacteriaceae</taxon>
        <taxon>Corynebacterium</taxon>
    </lineage>
</organism>
<dbReference type="GO" id="GO:0005886">
    <property type="term" value="C:plasma membrane"/>
    <property type="evidence" value="ECO:0007669"/>
    <property type="project" value="UniProtKB-SubCell"/>
</dbReference>